<organism evidence="3">
    <name type="scientific">viral metagenome</name>
    <dbReference type="NCBI Taxonomy" id="1070528"/>
    <lineage>
        <taxon>unclassified sequences</taxon>
        <taxon>metagenomes</taxon>
        <taxon>organismal metagenomes</taxon>
    </lineage>
</organism>
<sequence length="263" mass="31259">MGGLGNQLFQLFNLISYAETHRQEFMIEEVPVAREDRPFYWDTFLAPLRKYLKPPVALPVYQETGFQYAPLQSYRLIQQPFKLFGYFQSYKYFQKNEHVVFEHIQLKETLAQTREKYPFDYTDFISMHFRVGDYKYLQEHHPVLPLSYYTSALNVMMRMTSARRVLYFYEEGDKEHVDGYIRLLKPLFPDMCFISIDTTIPDYEQLALMSCCSHQIIANSTFSWWGGYFNTTPDKIVTYPSKWFGPAQAKDTSDLFPTTWIKI</sequence>
<protein>
    <recommendedName>
        <fullName evidence="4">Glycosyltransferase</fullName>
    </recommendedName>
</protein>
<evidence type="ECO:0008006" key="4">
    <source>
        <dbReference type="Google" id="ProtNLM"/>
    </source>
</evidence>
<dbReference type="PANTHER" id="PTHR11927:SF9">
    <property type="entry name" value="L-FUCOSYLTRANSFERASE"/>
    <property type="match status" value="1"/>
</dbReference>
<keyword evidence="1" id="KW-0328">Glycosyltransferase</keyword>
<dbReference type="GO" id="GO:0016020">
    <property type="term" value="C:membrane"/>
    <property type="evidence" value="ECO:0007669"/>
    <property type="project" value="InterPro"/>
</dbReference>
<dbReference type="PANTHER" id="PTHR11927">
    <property type="entry name" value="GALACTOSIDE 2-L-FUCOSYLTRANSFERASE"/>
    <property type="match status" value="1"/>
</dbReference>
<dbReference type="CDD" id="cd11301">
    <property type="entry name" value="Fut1_Fut2_like"/>
    <property type="match status" value="1"/>
</dbReference>
<dbReference type="EMBL" id="MN739994">
    <property type="protein sequence ID" value="QHT82037.1"/>
    <property type="molecule type" value="Genomic_DNA"/>
</dbReference>
<dbReference type="Pfam" id="PF01531">
    <property type="entry name" value="Glyco_transf_11"/>
    <property type="match status" value="1"/>
</dbReference>
<dbReference type="GO" id="GO:0008107">
    <property type="term" value="F:galactoside 2-alpha-L-fucosyltransferase activity"/>
    <property type="evidence" value="ECO:0007669"/>
    <property type="project" value="InterPro"/>
</dbReference>
<evidence type="ECO:0000313" key="3">
    <source>
        <dbReference type="EMBL" id="QHT82037.1"/>
    </source>
</evidence>
<accession>A0A6C0HNS5</accession>
<dbReference type="InterPro" id="IPR002516">
    <property type="entry name" value="Glyco_trans_11"/>
</dbReference>
<proteinExistence type="predicted"/>
<evidence type="ECO:0000256" key="1">
    <source>
        <dbReference type="ARBA" id="ARBA00022676"/>
    </source>
</evidence>
<dbReference type="AlphaFoldDB" id="A0A6C0HNS5"/>
<keyword evidence="2" id="KW-0808">Transferase</keyword>
<evidence type="ECO:0000256" key="2">
    <source>
        <dbReference type="ARBA" id="ARBA00022679"/>
    </source>
</evidence>
<dbReference type="GO" id="GO:0005975">
    <property type="term" value="P:carbohydrate metabolic process"/>
    <property type="evidence" value="ECO:0007669"/>
    <property type="project" value="InterPro"/>
</dbReference>
<name>A0A6C0HNS5_9ZZZZ</name>
<reference evidence="3" key="1">
    <citation type="journal article" date="2020" name="Nature">
        <title>Giant virus diversity and host interactions through global metagenomics.</title>
        <authorList>
            <person name="Schulz F."/>
            <person name="Roux S."/>
            <person name="Paez-Espino D."/>
            <person name="Jungbluth S."/>
            <person name="Walsh D.A."/>
            <person name="Denef V.J."/>
            <person name="McMahon K.D."/>
            <person name="Konstantinidis K.T."/>
            <person name="Eloe-Fadrosh E.A."/>
            <person name="Kyrpides N.C."/>
            <person name="Woyke T."/>
        </authorList>
    </citation>
    <scope>NUCLEOTIDE SEQUENCE</scope>
    <source>
        <strain evidence="3">GVMAG-M-3300023184-160</strain>
    </source>
</reference>